<reference evidence="2 3" key="2">
    <citation type="submission" date="2024-07" db="EMBL/GenBank/DDBJ databases">
        <authorList>
            <person name="Akdeniz Z."/>
        </authorList>
    </citation>
    <scope>NUCLEOTIDE SEQUENCE [LARGE SCALE GENOMIC DNA]</scope>
</reference>
<evidence type="ECO:0000313" key="1">
    <source>
        <dbReference type="EMBL" id="CAI9970096.1"/>
    </source>
</evidence>
<evidence type="ECO:0000313" key="3">
    <source>
        <dbReference type="Proteomes" id="UP001642409"/>
    </source>
</evidence>
<keyword evidence="3" id="KW-1185">Reference proteome</keyword>
<proteinExistence type="predicted"/>
<reference evidence="1" key="1">
    <citation type="submission" date="2023-06" db="EMBL/GenBank/DDBJ databases">
        <authorList>
            <person name="Kurt Z."/>
        </authorList>
    </citation>
    <scope>NUCLEOTIDE SEQUENCE</scope>
</reference>
<comment type="caution">
    <text evidence="1">The sequence shown here is derived from an EMBL/GenBank/DDBJ whole genome shotgun (WGS) entry which is preliminary data.</text>
</comment>
<organism evidence="1">
    <name type="scientific">Hexamita inflata</name>
    <dbReference type="NCBI Taxonomy" id="28002"/>
    <lineage>
        <taxon>Eukaryota</taxon>
        <taxon>Metamonada</taxon>
        <taxon>Diplomonadida</taxon>
        <taxon>Hexamitidae</taxon>
        <taxon>Hexamitinae</taxon>
        <taxon>Hexamita</taxon>
    </lineage>
</organism>
<dbReference type="Proteomes" id="UP001642409">
    <property type="component" value="Unassembled WGS sequence"/>
</dbReference>
<name>A0AA86R1N6_9EUKA</name>
<protein>
    <submittedName>
        <fullName evidence="2">Hypothetical_protein</fullName>
    </submittedName>
</protein>
<evidence type="ECO:0000313" key="2">
    <source>
        <dbReference type="EMBL" id="CAL6009690.1"/>
    </source>
</evidence>
<gene>
    <name evidence="2" type="ORF">HINF_LOCUS21721</name>
    <name evidence="1" type="ORF">HINF_LOCUS57741</name>
</gene>
<sequence>MRSPYYSSFSNSPWLFPGFTKFSTSYTQQLPNQGVEDEHGLISIGLALVLFNGEVCFRLECFNELFLNHNVLLGCDEYLLVVFYNQVLPPLTVFFHTLVVCCELTQFIQFNW</sequence>
<accession>A0AA86R1N6</accession>
<dbReference type="EMBL" id="CATOUU010001068">
    <property type="protein sequence ID" value="CAI9970096.1"/>
    <property type="molecule type" value="Genomic_DNA"/>
</dbReference>
<dbReference type="EMBL" id="CAXDID020000060">
    <property type="protein sequence ID" value="CAL6009690.1"/>
    <property type="molecule type" value="Genomic_DNA"/>
</dbReference>
<dbReference type="AlphaFoldDB" id="A0AA86R1N6"/>